<dbReference type="Gene3D" id="3.40.50.300">
    <property type="entry name" value="P-loop containing nucleotide triphosphate hydrolases"/>
    <property type="match status" value="1"/>
</dbReference>
<evidence type="ECO:0000313" key="5">
    <source>
        <dbReference type="EMBL" id="KAA3670893.1"/>
    </source>
</evidence>
<evidence type="ECO:0000256" key="1">
    <source>
        <dbReference type="ARBA" id="ARBA00022741"/>
    </source>
</evidence>
<accession>A0A5J4N5X1</accession>
<dbReference type="GO" id="GO:0005850">
    <property type="term" value="C:eukaryotic translation initiation factor 2 complex"/>
    <property type="evidence" value="ECO:0007669"/>
    <property type="project" value="TreeGrafter"/>
</dbReference>
<dbReference type="GO" id="GO:0003924">
    <property type="term" value="F:GTPase activity"/>
    <property type="evidence" value="ECO:0007669"/>
    <property type="project" value="InterPro"/>
</dbReference>
<evidence type="ECO:0000313" key="6">
    <source>
        <dbReference type="Proteomes" id="UP000324629"/>
    </source>
</evidence>
<sequence length="167" mass="18305">HVSFVDCPGHDILMATMLNGAAVMDAALLLIASNEPCPQPQTSEHLAAVEIMRLKYIIILQNKIDLIKESQAREQYDQILQFIKGTVAEGAPVVPISAQLKYNIDVVCDYIVNHIPVPIRDFTSAPRLIVIRSFDVNKPGCEVEDLRGGVAGGSILRGVLKVNANYR</sequence>
<gene>
    <name evidence="5" type="ORF">DEA37_0013095</name>
</gene>
<dbReference type="InterPro" id="IPR050543">
    <property type="entry name" value="eIF2G"/>
</dbReference>
<protein>
    <submittedName>
        <fullName evidence="5">Translation initiation factor 2 subunit 3</fullName>
    </submittedName>
</protein>
<keyword evidence="2" id="KW-0648">Protein biosynthesis</keyword>
<keyword evidence="3" id="KW-0342">GTP-binding</keyword>
<evidence type="ECO:0000256" key="2">
    <source>
        <dbReference type="ARBA" id="ARBA00022917"/>
    </source>
</evidence>
<dbReference type="AlphaFoldDB" id="A0A5J4N5X1"/>
<proteinExistence type="predicted"/>
<reference evidence="5 6" key="1">
    <citation type="journal article" date="2019" name="Gigascience">
        <title>Whole-genome sequence of the oriental lung fluke Paragonimus westermani.</title>
        <authorList>
            <person name="Oey H."/>
            <person name="Zakrzewski M."/>
            <person name="Narain K."/>
            <person name="Devi K.R."/>
            <person name="Agatsuma T."/>
            <person name="Nawaratna S."/>
            <person name="Gobert G.N."/>
            <person name="Jones M.K."/>
            <person name="Ragan M.A."/>
            <person name="McManus D.P."/>
            <person name="Krause L."/>
        </authorList>
    </citation>
    <scope>NUCLEOTIDE SEQUENCE [LARGE SCALE GENOMIC DNA]</scope>
    <source>
        <strain evidence="5 6">IND2009</strain>
    </source>
</reference>
<keyword evidence="1" id="KW-0547">Nucleotide-binding</keyword>
<dbReference type="Gene3D" id="2.40.30.10">
    <property type="entry name" value="Translation factors"/>
    <property type="match status" value="1"/>
</dbReference>
<dbReference type="PANTHER" id="PTHR42854">
    <property type="entry name" value="EUKARYOTIC TRANSLATION INITIATION FACTOR 2 SUBUNIT 3 FAMILY MEMBER"/>
    <property type="match status" value="1"/>
</dbReference>
<dbReference type="InterPro" id="IPR000795">
    <property type="entry name" value="T_Tr_GTP-bd_dom"/>
</dbReference>
<dbReference type="InterPro" id="IPR027417">
    <property type="entry name" value="P-loop_NTPase"/>
</dbReference>
<keyword evidence="6" id="KW-1185">Reference proteome</keyword>
<dbReference type="Pfam" id="PF00009">
    <property type="entry name" value="GTP_EFTU"/>
    <property type="match status" value="1"/>
</dbReference>
<dbReference type="PROSITE" id="PS51722">
    <property type="entry name" value="G_TR_2"/>
    <property type="match status" value="1"/>
</dbReference>
<feature type="domain" description="Tr-type G" evidence="4">
    <location>
        <begin position="1"/>
        <end position="119"/>
    </location>
</feature>
<dbReference type="GO" id="GO:0005829">
    <property type="term" value="C:cytosol"/>
    <property type="evidence" value="ECO:0007669"/>
    <property type="project" value="TreeGrafter"/>
</dbReference>
<dbReference type="SUPFAM" id="SSF50447">
    <property type="entry name" value="Translation proteins"/>
    <property type="match status" value="1"/>
</dbReference>
<evidence type="ECO:0000256" key="3">
    <source>
        <dbReference type="ARBA" id="ARBA00023134"/>
    </source>
</evidence>
<organism evidence="5 6">
    <name type="scientific">Paragonimus westermani</name>
    <dbReference type="NCBI Taxonomy" id="34504"/>
    <lineage>
        <taxon>Eukaryota</taxon>
        <taxon>Metazoa</taxon>
        <taxon>Spiralia</taxon>
        <taxon>Lophotrochozoa</taxon>
        <taxon>Platyhelminthes</taxon>
        <taxon>Trematoda</taxon>
        <taxon>Digenea</taxon>
        <taxon>Plagiorchiida</taxon>
        <taxon>Troglotremata</taxon>
        <taxon>Troglotrematidae</taxon>
        <taxon>Paragonimus</taxon>
    </lineage>
</organism>
<dbReference type="Proteomes" id="UP000324629">
    <property type="component" value="Unassembled WGS sequence"/>
</dbReference>
<evidence type="ECO:0000259" key="4">
    <source>
        <dbReference type="PROSITE" id="PS51722"/>
    </source>
</evidence>
<feature type="non-terminal residue" evidence="5">
    <location>
        <position position="1"/>
    </location>
</feature>
<dbReference type="PRINTS" id="PR00315">
    <property type="entry name" value="ELONGATNFCT"/>
</dbReference>
<dbReference type="SUPFAM" id="SSF52540">
    <property type="entry name" value="P-loop containing nucleoside triphosphate hydrolases"/>
    <property type="match status" value="1"/>
</dbReference>
<dbReference type="GO" id="GO:0000049">
    <property type="term" value="F:tRNA binding"/>
    <property type="evidence" value="ECO:0007669"/>
    <property type="project" value="TreeGrafter"/>
</dbReference>
<comment type="caution">
    <text evidence="5">The sequence shown here is derived from an EMBL/GenBank/DDBJ whole genome shotgun (WGS) entry which is preliminary data.</text>
</comment>
<dbReference type="EMBL" id="QNGE01007893">
    <property type="protein sequence ID" value="KAA3670893.1"/>
    <property type="molecule type" value="Genomic_DNA"/>
</dbReference>
<dbReference type="GO" id="GO:0005525">
    <property type="term" value="F:GTP binding"/>
    <property type="evidence" value="ECO:0007669"/>
    <property type="project" value="UniProtKB-KW"/>
</dbReference>
<name>A0A5J4N5X1_9TREM</name>
<dbReference type="GO" id="GO:0001731">
    <property type="term" value="P:formation of translation preinitiation complex"/>
    <property type="evidence" value="ECO:0007669"/>
    <property type="project" value="TreeGrafter"/>
</dbReference>
<dbReference type="InterPro" id="IPR009000">
    <property type="entry name" value="Transl_B-barrel_sf"/>
</dbReference>
<dbReference type="GO" id="GO:0003743">
    <property type="term" value="F:translation initiation factor activity"/>
    <property type="evidence" value="ECO:0007669"/>
    <property type="project" value="UniProtKB-KW"/>
</dbReference>
<dbReference type="PANTHER" id="PTHR42854:SF3">
    <property type="entry name" value="EUKARYOTIC TRANSLATION INITIATION FACTOR 2 SUBUNIT 3-RELATED"/>
    <property type="match status" value="1"/>
</dbReference>
<keyword evidence="5" id="KW-0396">Initiation factor</keyword>